<dbReference type="Proteomes" id="UP001147653">
    <property type="component" value="Unassembled WGS sequence"/>
</dbReference>
<feature type="compositionally biased region" description="Basic and acidic residues" evidence="1">
    <location>
        <begin position="140"/>
        <end position="151"/>
    </location>
</feature>
<gene>
    <name evidence="2" type="ORF">OJ997_09750</name>
</gene>
<feature type="region of interest" description="Disordered" evidence="1">
    <location>
        <begin position="139"/>
        <end position="161"/>
    </location>
</feature>
<evidence type="ECO:0000313" key="2">
    <source>
        <dbReference type="EMBL" id="MDA0180575.1"/>
    </source>
</evidence>
<proteinExistence type="predicted"/>
<comment type="caution">
    <text evidence="2">The sequence shown here is derived from an EMBL/GenBank/DDBJ whole genome shotgun (WGS) entry which is preliminary data.</text>
</comment>
<evidence type="ECO:0000256" key="1">
    <source>
        <dbReference type="SAM" id="MobiDB-lite"/>
    </source>
</evidence>
<name>A0A9X3SAS6_9ACTN</name>
<reference evidence="2" key="1">
    <citation type="submission" date="2022-10" db="EMBL/GenBank/DDBJ databases">
        <title>The WGS of Solirubrobacter phytolaccae KCTC 29190.</title>
        <authorList>
            <person name="Jiang Z."/>
        </authorList>
    </citation>
    <scope>NUCLEOTIDE SEQUENCE</scope>
    <source>
        <strain evidence="2">KCTC 29190</strain>
    </source>
</reference>
<sequence>MTQHTSAGWPRPIDASLHGATDYSVGTALMTVFPSLVGLEGTRAGTQVRVAGAVHVGYAMLTDYPLGVVKVIPYKAHLAIDALGAVALAATPFLTGEYRKGTRHWAPHVGLCLFELASLLLSDPTGRGDYKADVSAVREGNTEDPHSKIHDGGLAVTPASA</sequence>
<keyword evidence="3" id="KW-1185">Reference proteome</keyword>
<dbReference type="RefSeq" id="WP_270024890.1">
    <property type="nucleotide sequence ID" value="NZ_JAPDDP010000014.1"/>
</dbReference>
<protein>
    <submittedName>
        <fullName evidence="2">Uncharacterized protein</fullName>
    </submittedName>
</protein>
<organism evidence="2 3">
    <name type="scientific">Solirubrobacter phytolaccae</name>
    <dbReference type="NCBI Taxonomy" id="1404360"/>
    <lineage>
        <taxon>Bacteria</taxon>
        <taxon>Bacillati</taxon>
        <taxon>Actinomycetota</taxon>
        <taxon>Thermoleophilia</taxon>
        <taxon>Solirubrobacterales</taxon>
        <taxon>Solirubrobacteraceae</taxon>
        <taxon>Solirubrobacter</taxon>
    </lineage>
</organism>
<evidence type="ECO:0000313" key="3">
    <source>
        <dbReference type="Proteomes" id="UP001147653"/>
    </source>
</evidence>
<accession>A0A9X3SAS6</accession>
<dbReference type="EMBL" id="JAPDDP010000014">
    <property type="protein sequence ID" value="MDA0180575.1"/>
    <property type="molecule type" value="Genomic_DNA"/>
</dbReference>
<dbReference type="AlphaFoldDB" id="A0A9X3SAS6"/>